<dbReference type="InterPro" id="IPR052517">
    <property type="entry name" value="GlcG_carb_metab_protein"/>
</dbReference>
<dbReference type="Proteomes" id="UP001160519">
    <property type="component" value="Unassembled WGS sequence"/>
</dbReference>
<organism evidence="1 2">
    <name type="scientific">Candidatus Methylobacter titanis</name>
    <dbReference type="NCBI Taxonomy" id="3053457"/>
    <lineage>
        <taxon>Bacteria</taxon>
        <taxon>Pseudomonadati</taxon>
        <taxon>Pseudomonadota</taxon>
        <taxon>Gammaproteobacteria</taxon>
        <taxon>Methylococcales</taxon>
        <taxon>Methylococcaceae</taxon>
        <taxon>Methylobacter</taxon>
    </lineage>
</organism>
<dbReference type="EMBL" id="JAQSDF010000003">
    <property type="protein sequence ID" value="MDI1229917.1"/>
    <property type="molecule type" value="Genomic_DNA"/>
</dbReference>
<gene>
    <name evidence="1" type="ORF">PSU93_02060</name>
</gene>
<evidence type="ECO:0000313" key="1">
    <source>
        <dbReference type="EMBL" id="MDI1229917.1"/>
    </source>
</evidence>
<proteinExistence type="predicted"/>
<accession>A0AA43Q3L2</accession>
<name>A0AA43Q3L2_9GAMM</name>
<dbReference type="SUPFAM" id="SSF143744">
    <property type="entry name" value="GlcG-like"/>
    <property type="match status" value="1"/>
</dbReference>
<comment type="caution">
    <text evidence="1">The sequence shown here is derived from an EMBL/GenBank/DDBJ whole genome shotgun (WGS) entry which is preliminary data.</text>
</comment>
<dbReference type="InterPro" id="IPR038084">
    <property type="entry name" value="PduO/GlcC-like_sf"/>
</dbReference>
<reference evidence="1" key="1">
    <citation type="submission" date="2023-01" db="EMBL/GenBank/DDBJ databases">
        <title>Biogeochemical cycle of methane in antarctic sediments.</title>
        <authorList>
            <person name="Roldan D.M."/>
            <person name="Menes R.J."/>
        </authorList>
    </citation>
    <scope>NUCLEOTIDE SEQUENCE [LARGE SCALE GENOMIC DNA]</scope>
    <source>
        <strain evidence="1">K-2018 MAG008</strain>
    </source>
</reference>
<dbReference type="InterPro" id="IPR005624">
    <property type="entry name" value="PduO/GlcC-like"/>
</dbReference>
<protein>
    <submittedName>
        <fullName evidence="1">Heme-binding protein</fullName>
    </submittedName>
</protein>
<dbReference type="PANTHER" id="PTHR34309">
    <property type="entry name" value="SLR1406 PROTEIN"/>
    <property type="match status" value="1"/>
</dbReference>
<dbReference type="PANTHER" id="PTHR34309:SF10">
    <property type="entry name" value="SLR1406 PROTEIN"/>
    <property type="match status" value="1"/>
</dbReference>
<dbReference type="Pfam" id="PF03928">
    <property type="entry name" value="HbpS-like"/>
    <property type="match status" value="1"/>
</dbReference>
<sequence>MKSLTLEKANIIINTATNKARKLNMAPLTVVVLDEAGHLKAMQREDGATMIRQQIATAKAWGAVSMGISSRSLASVAEKRPDFMNALIGITGGNLMPVPGGVLIRDTKNNVIGAVGISGDSSDQDERCAIEGIEAVGFIAGV</sequence>
<dbReference type="Gene3D" id="3.30.450.150">
    <property type="entry name" value="Haem-degrading domain"/>
    <property type="match status" value="1"/>
</dbReference>
<evidence type="ECO:0000313" key="2">
    <source>
        <dbReference type="Proteomes" id="UP001160519"/>
    </source>
</evidence>
<keyword evidence="2" id="KW-1185">Reference proteome</keyword>
<dbReference type="AlphaFoldDB" id="A0AA43Q3L2"/>